<dbReference type="NCBIfam" id="TIGR00260">
    <property type="entry name" value="thrC"/>
    <property type="match status" value="1"/>
</dbReference>
<evidence type="ECO:0000313" key="6">
    <source>
        <dbReference type="EMBL" id="KKN54418.1"/>
    </source>
</evidence>
<evidence type="ECO:0000256" key="3">
    <source>
        <dbReference type="ARBA" id="ARBA00022898"/>
    </source>
</evidence>
<comment type="cofactor">
    <cofactor evidence="1">
        <name>pyridoxal 5'-phosphate</name>
        <dbReference type="ChEBI" id="CHEBI:597326"/>
    </cofactor>
</comment>
<protein>
    <recommendedName>
        <fullName evidence="5">Tryptophan synthase beta chain-like PALP domain-containing protein</fullName>
    </recommendedName>
</protein>
<accession>A0A0F9ULF6</accession>
<dbReference type="PANTHER" id="PTHR48078:SF6">
    <property type="entry name" value="L-THREONINE DEHYDRATASE CATABOLIC TDCB"/>
    <property type="match status" value="1"/>
</dbReference>
<evidence type="ECO:0000256" key="1">
    <source>
        <dbReference type="ARBA" id="ARBA00001933"/>
    </source>
</evidence>
<dbReference type="Gene3D" id="3.40.50.1100">
    <property type="match status" value="2"/>
</dbReference>
<dbReference type="InterPro" id="IPR050147">
    <property type="entry name" value="Ser/Thr_Dehydratase"/>
</dbReference>
<dbReference type="GO" id="GO:0009097">
    <property type="term" value="P:isoleucine biosynthetic process"/>
    <property type="evidence" value="ECO:0007669"/>
    <property type="project" value="TreeGrafter"/>
</dbReference>
<dbReference type="InterPro" id="IPR004450">
    <property type="entry name" value="Thr_synthase-like"/>
</dbReference>
<dbReference type="EMBL" id="LAZR01000930">
    <property type="protein sequence ID" value="KKN54418.1"/>
    <property type="molecule type" value="Genomic_DNA"/>
</dbReference>
<evidence type="ECO:0000259" key="5">
    <source>
        <dbReference type="Pfam" id="PF00291"/>
    </source>
</evidence>
<dbReference type="GO" id="GO:0004794">
    <property type="term" value="F:threonine deaminase activity"/>
    <property type="evidence" value="ECO:0007669"/>
    <property type="project" value="TreeGrafter"/>
</dbReference>
<dbReference type="CDD" id="cd01563">
    <property type="entry name" value="Thr-synth_1"/>
    <property type="match status" value="1"/>
</dbReference>
<name>A0A0F9ULF6_9ZZZZ</name>
<proteinExistence type="inferred from homology"/>
<gene>
    <name evidence="6" type="ORF">LCGC14_0592650</name>
</gene>
<dbReference type="Pfam" id="PF00291">
    <property type="entry name" value="PALP"/>
    <property type="match status" value="1"/>
</dbReference>
<dbReference type="GO" id="GO:0006567">
    <property type="term" value="P:L-threonine catabolic process"/>
    <property type="evidence" value="ECO:0007669"/>
    <property type="project" value="TreeGrafter"/>
</dbReference>
<reference evidence="6" key="1">
    <citation type="journal article" date="2015" name="Nature">
        <title>Complex archaea that bridge the gap between prokaryotes and eukaryotes.</title>
        <authorList>
            <person name="Spang A."/>
            <person name="Saw J.H."/>
            <person name="Jorgensen S.L."/>
            <person name="Zaremba-Niedzwiedzka K."/>
            <person name="Martijn J."/>
            <person name="Lind A.E."/>
            <person name="van Eijk R."/>
            <person name="Schleper C."/>
            <person name="Guy L."/>
            <person name="Ettema T.J."/>
        </authorList>
    </citation>
    <scope>NUCLEOTIDE SEQUENCE</scope>
</reference>
<dbReference type="SUPFAM" id="SSF53686">
    <property type="entry name" value="Tryptophan synthase beta subunit-like PLP-dependent enzymes"/>
    <property type="match status" value="1"/>
</dbReference>
<organism evidence="6">
    <name type="scientific">marine sediment metagenome</name>
    <dbReference type="NCBI Taxonomy" id="412755"/>
    <lineage>
        <taxon>unclassified sequences</taxon>
        <taxon>metagenomes</taxon>
        <taxon>ecological metagenomes</taxon>
    </lineage>
</organism>
<dbReference type="GO" id="GO:0006565">
    <property type="term" value="P:L-serine catabolic process"/>
    <property type="evidence" value="ECO:0007669"/>
    <property type="project" value="TreeGrafter"/>
</dbReference>
<dbReference type="GO" id="GO:0003941">
    <property type="term" value="F:L-serine ammonia-lyase activity"/>
    <property type="evidence" value="ECO:0007669"/>
    <property type="project" value="TreeGrafter"/>
</dbReference>
<comment type="similarity">
    <text evidence="2">Belongs to the threonine synthase family.</text>
</comment>
<sequence length="400" mass="44147">MENLECIFCQREYPLDIFNPFCPECHEPLLCPSPKKKRKFSLEKTSSLEKYLDFLPLSKINPNLSLGEGDTPLLKLNRFMENFNLPPVFIKNETVNPIACFKDRGTAVAVQKAVSLGIKRIGTVSTGNMASSTAAYGAKAGLETFVLLKEDISPDKLLAISMYNPVLVKVEGDYGELFYESFSLGRKHNIYFMNSVDPFRIEGYKVTGFEIFLQLGNRIPRYIFAPMSSGGHLIGLMRAFLDLKKEGFIQYLPTFVGVQAHGCSPLAQAYASGKSKVKRIKIAKTIAQSISNPDPPGGNILLKLIQENNGRILDVSDKEILEAQKMLAELEGIFCEPASSTVLAGLLKLSGKLKLRADDLIVLVITGSGLKAMNVLEPSRINVREATISSLERTISSILE</sequence>
<dbReference type="InterPro" id="IPR036052">
    <property type="entry name" value="TrpB-like_PALP_sf"/>
</dbReference>
<dbReference type="PANTHER" id="PTHR48078">
    <property type="entry name" value="THREONINE DEHYDRATASE, MITOCHONDRIAL-RELATED"/>
    <property type="match status" value="1"/>
</dbReference>
<comment type="caution">
    <text evidence="6">The sequence shown here is derived from an EMBL/GenBank/DDBJ whole genome shotgun (WGS) entry which is preliminary data.</text>
</comment>
<feature type="domain" description="Tryptophan synthase beta chain-like PALP" evidence="5">
    <location>
        <begin position="65"/>
        <end position="367"/>
    </location>
</feature>
<evidence type="ECO:0000256" key="2">
    <source>
        <dbReference type="ARBA" id="ARBA00005517"/>
    </source>
</evidence>
<dbReference type="AlphaFoldDB" id="A0A0F9ULF6"/>
<keyword evidence="3" id="KW-0663">Pyridoxal phosphate</keyword>
<dbReference type="InterPro" id="IPR001926">
    <property type="entry name" value="TrpB-like_PALP"/>
</dbReference>
<keyword evidence="4" id="KW-0456">Lyase</keyword>
<evidence type="ECO:0000256" key="4">
    <source>
        <dbReference type="ARBA" id="ARBA00023239"/>
    </source>
</evidence>